<organism evidence="1 2">
    <name type="scientific">Bacteroides fragilis str. 3976T8</name>
    <dbReference type="NCBI Taxonomy" id="1339314"/>
    <lineage>
        <taxon>Bacteria</taxon>
        <taxon>Pseudomonadati</taxon>
        <taxon>Bacteroidota</taxon>
        <taxon>Bacteroidia</taxon>
        <taxon>Bacteroidales</taxon>
        <taxon>Bacteroidaceae</taxon>
        <taxon>Bacteroides</taxon>
    </lineage>
</organism>
<name>A0A016BR78_BACFG</name>
<reference evidence="1 2" key="1">
    <citation type="submission" date="2014-02" db="EMBL/GenBank/DDBJ databases">
        <authorList>
            <person name="Sears C."/>
            <person name="Carroll K."/>
            <person name="Sack B.R."/>
            <person name="Qadri F."/>
            <person name="Myers L.L."/>
            <person name="Chung G.-T."/>
            <person name="Escheverria P."/>
            <person name="Fraser C.M."/>
            <person name="Sadzewicz L."/>
            <person name="Shefchek K.A."/>
            <person name="Tallon L."/>
            <person name="Das S.P."/>
            <person name="Daugherty S."/>
            <person name="Mongodin E.F."/>
        </authorList>
    </citation>
    <scope>NUCLEOTIDE SEQUENCE [LARGE SCALE GENOMIC DNA]</scope>
    <source>
        <strain evidence="1 2">3976T8</strain>
    </source>
</reference>
<evidence type="ECO:0000313" key="1">
    <source>
        <dbReference type="EMBL" id="EXZ71292.1"/>
    </source>
</evidence>
<sequence length="43" mass="4704">MQSRDSSEIEPLFRFGRALLQGKQSLSSSLVPSVMGRLGEVIP</sequence>
<comment type="caution">
    <text evidence="1">The sequence shown here is derived from an EMBL/GenBank/DDBJ whole genome shotgun (WGS) entry which is preliminary data.</text>
</comment>
<gene>
    <name evidence="1" type="ORF">M123_4339</name>
</gene>
<protein>
    <submittedName>
        <fullName evidence="1">Uncharacterized protein</fullName>
    </submittedName>
</protein>
<accession>A0A016BR78</accession>
<dbReference type="Proteomes" id="UP000020938">
    <property type="component" value="Unassembled WGS sequence"/>
</dbReference>
<dbReference type="AlphaFoldDB" id="A0A016BR78"/>
<dbReference type="EMBL" id="JGDS01000068">
    <property type="protein sequence ID" value="EXZ71292.1"/>
    <property type="molecule type" value="Genomic_DNA"/>
</dbReference>
<proteinExistence type="predicted"/>
<evidence type="ECO:0000313" key="2">
    <source>
        <dbReference type="Proteomes" id="UP000020938"/>
    </source>
</evidence>